<accession>A0A0D2HDH2</accession>
<protein>
    <recommendedName>
        <fullName evidence="8">RTA1 domain protein</fullName>
    </recommendedName>
</protein>
<evidence type="ECO:0000256" key="4">
    <source>
        <dbReference type="ARBA" id="ARBA00023136"/>
    </source>
</evidence>
<keyword evidence="4 5" id="KW-0472">Membrane</keyword>
<evidence type="ECO:0000256" key="1">
    <source>
        <dbReference type="ARBA" id="ARBA00004141"/>
    </source>
</evidence>
<comment type="subcellular location">
    <subcellularLocation>
        <location evidence="1">Membrane</location>
        <topology evidence="1">Multi-pass membrane protein</topology>
    </subcellularLocation>
</comment>
<reference evidence="6 7" key="1">
    <citation type="submission" date="2015-01" db="EMBL/GenBank/DDBJ databases">
        <title>The Genome Sequence of Rhinocladiella mackenzie CBS 650.93.</title>
        <authorList>
            <consortium name="The Broad Institute Genomics Platform"/>
            <person name="Cuomo C."/>
            <person name="de Hoog S."/>
            <person name="Gorbushina A."/>
            <person name="Stielow B."/>
            <person name="Teixiera M."/>
            <person name="Abouelleil A."/>
            <person name="Chapman S.B."/>
            <person name="Priest M."/>
            <person name="Young S.K."/>
            <person name="Wortman J."/>
            <person name="Nusbaum C."/>
            <person name="Birren B."/>
        </authorList>
    </citation>
    <scope>NUCLEOTIDE SEQUENCE [LARGE SCALE GENOMIC DNA]</scope>
    <source>
        <strain evidence="6 7">CBS 650.93</strain>
    </source>
</reference>
<gene>
    <name evidence="6" type="ORF">Z518_03214</name>
</gene>
<keyword evidence="7" id="KW-1185">Reference proteome</keyword>
<dbReference type="HOGENOM" id="CLU_033465_3_1_1"/>
<dbReference type="GeneID" id="25291285"/>
<dbReference type="GO" id="GO:0016020">
    <property type="term" value="C:membrane"/>
    <property type="evidence" value="ECO:0007669"/>
    <property type="project" value="UniProtKB-SubCell"/>
</dbReference>
<evidence type="ECO:0000256" key="3">
    <source>
        <dbReference type="ARBA" id="ARBA00022989"/>
    </source>
</evidence>
<dbReference type="STRING" id="1442369.A0A0D2HDH2"/>
<feature type="transmembrane region" description="Helical" evidence="5">
    <location>
        <begin position="48"/>
        <end position="68"/>
    </location>
</feature>
<dbReference type="OrthoDB" id="3358017at2759"/>
<dbReference type="EMBL" id="KN847476">
    <property type="protein sequence ID" value="KIX08558.1"/>
    <property type="molecule type" value="Genomic_DNA"/>
</dbReference>
<proteinExistence type="predicted"/>
<dbReference type="Proteomes" id="UP000053617">
    <property type="component" value="Unassembled WGS sequence"/>
</dbReference>
<keyword evidence="2 5" id="KW-0812">Transmembrane</keyword>
<name>A0A0D2HDH2_9EURO</name>
<evidence type="ECO:0008006" key="8">
    <source>
        <dbReference type="Google" id="ProtNLM"/>
    </source>
</evidence>
<dbReference type="AlphaFoldDB" id="A0A0D2HDH2"/>
<dbReference type="InterPro" id="IPR007568">
    <property type="entry name" value="RTA1"/>
</dbReference>
<organism evidence="6 7">
    <name type="scientific">Rhinocladiella mackenziei CBS 650.93</name>
    <dbReference type="NCBI Taxonomy" id="1442369"/>
    <lineage>
        <taxon>Eukaryota</taxon>
        <taxon>Fungi</taxon>
        <taxon>Dikarya</taxon>
        <taxon>Ascomycota</taxon>
        <taxon>Pezizomycotina</taxon>
        <taxon>Eurotiomycetes</taxon>
        <taxon>Chaetothyriomycetidae</taxon>
        <taxon>Chaetothyriales</taxon>
        <taxon>Herpotrichiellaceae</taxon>
        <taxon>Rhinocladiella</taxon>
    </lineage>
</organism>
<feature type="transmembrane region" description="Helical" evidence="5">
    <location>
        <begin position="238"/>
        <end position="257"/>
    </location>
</feature>
<dbReference type="Pfam" id="PF04479">
    <property type="entry name" value="RTA1"/>
    <property type="match status" value="1"/>
</dbReference>
<feature type="transmembrane region" description="Helical" evidence="5">
    <location>
        <begin position="201"/>
        <end position="218"/>
    </location>
</feature>
<feature type="transmembrane region" description="Helical" evidence="5">
    <location>
        <begin position="14"/>
        <end position="36"/>
    </location>
</feature>
<keyword evidence="3 5" id="KW-1133">Transmembrane helix</keyword>
<dbReference type="RefSeq" id="XP_013275694.1">
    <property type="nucleotide sequence ID" value="XM_013420240.1"/>
</dbReference>
<dbReference type="PANTHER" id="PTHR31465:SF35">
    <property type="entry name" value="RTA1 DOMAIN PROTEIN-RELATED"/>
    <property type="match status" value="1"/>
</dbReference>
<feature type="transmembrane region" description="Helical" evidence="5">
    <location>
        <begin position="80"/>
        <end position="102"/>
    </location>
</feature>
<evidence type="ECO:0000256" key="5">
    <source>
        <dbReference type="SAM" id="Phobius"/>
    </source>
</evidence>
<feature type="transmembrane region" description="Helical" evidence="5">
    <location>
        <begin position="157"/>
        <end position="180"/>
    </location>
</feature>
<dbReference type="PANTHER" id="PTHR31465">
    <property type="entry name" value="PROTEIN RTA1-RELATED"/>
    <property type="match status" value="1"/>
</dbReference>
<evidence type="ECO:0000313" key="7">
    <source>
        <dbReference type="Proteomes" id="UP000053617"/>
    </source>
</evidence>
<dbReference type="VEuPathDB" id="FungiDB:Z518_03214"/>
<evidence type="ECO:0000256" key="2">
    <source>
        <dbReference type="ARBA" id="ARBA00022692"/>
    </source>
</evidence>
<evidence type="ECO:0000313" key="6">
    <source>
        <dbReference type="EMBL" id="KIX08558.1"/>
    </source>
</evidence>
<feature type="transmembrane region" description="Helical" evidence="5">
    <location>
        <begin position="122"/>
        <end position="145"/>
    </location>
</feature>
<sequence>MASSNEDSSTERNYYHYIPSLVSAVIACIIFLLLSLAHLWRMVKNKTWFMTALIVGGFFEFIGFAARGYGHDNYTEKTPFIVQTVLILVAPSLFAATIYMILSRVIRAIRAEKYSMVRVTWLTKIFVVGDVLCFFVQAAGGSILAGSTDHADLGKNVVLLGLILQILLFGFFIVTTVVFHTRLRKAPSQAACRAEIPWEKMLTVLYAASGLIMFRNIYRVIEYGIGVDGYLYTHEWAAYAFDAALMAAVMAILLFFYPTLTRPKDSFQLENVEAQPINGENSRFKRQSFTHQNNNDRGYQQANTRYQGGLYQNGGYPGGGYQYQNSDYQNGRYQNGASYGP</sequence>